<gene>
    <name evidence="1" type="ORF">Tci_005984</name>
</gene>
<sequence length="97" mass="11068">VYPLIALLMVNANALNRSIRFDNPVRDCDDISSTKAVLMANLSSRDSDVLFEIPYSDTYLNDMINQDVQEMSYSEQTHIVDFLDNEKTNDSNIIPYS</sequence>
<feature type="non-terminal residue" evidence="1">
    <location>
        <position position="1"/>
    </location>
</feature>
<organism evidence="1">
    <name type="scientific">Tanacetum cinerariifolium</name>
    <name type="common">Dalmatian daisy</name>
    <name type="synonym">Chrysanthemum cinerariifolium</name>
    <dbReference type="NCBI Taxonomy" id="118510"/>
    <lineage>
        <taxon>Eukaryota</taxon>
        <taxon>Viridiplantae</taxon>
        <taxon>Streptophyta</taxon>
        <taxon>Embryophyta</taxon>
        <taxon>Tracheophyta</taxon>
        <taxon>Spermatophyta</taxon>
        <taxon>Magnoliopsida</taxon>
        <taxon>eudicotyledons</taxon>
        <taxon>Gunneridae</taxon>
        <taxon>Pentapetalae</taxon>
        <taxon>asterids</taxon>
        <taxon>campanulids</taxon>
        <taxon>Asterales</taxon>
        <taxon>Asteraceae</taxon>
        <taxon>Asteroideae</taxon>
        <taxon>Anthemideae</taxon>
        <taxon>Anthemidinae</taxon>
        <taxon>Tanacetum</taxon>
    </lineage>
</organism>
<proteinExistence type="predicted"/>
<reference evidence="1" key="1">
    <citation type="journal article" date="2019" name="Sci. Rep.">
        <title>Draft genome of Tanacetum cinerariifolium, the natural source of mosquito coil.</title>
        <authorList>
            <person name="Yamashiro T."/>
            <person name="Shiraishi A."/>
            <person name="Satake H."/>
            <person name="Nakayama K."/>
        </authorList>
    </citation>
    <scope>NUCLEOTIDE SEQUENCE</scope>
</reference>
<evidence type="ECO:0000313" key="1">
    <source>
        <dbReference type="EMBL" id="GEU34006.1"/>
    </source>
</evidence>
<name>A0A6L2JAR2_TANCI</name>
<dbReference type="AlphaFoldDB" id="A0A6L2JAR2"/>
<dbReference type="EMBL" id="BKCJ010000528">
    <property type="protein sequence ID" value="GEU34006.1"/>
    <property type="molecule type" value="Genomic_DNA"/>
</dbReference>
<accession>A0A6L2JAR2</accession>
<comment type="caution">
    <text evidence="1">The sequence shown here is derived from an EMBL/GenBank/DDBJ whole genome shotgun (WGS) entry which is preliminary data.</text>
</comment>
<protein>
    <submittedName>
        <fullName evidence="1">Uncharacterized protein</fullName>
    </submittedName>
</protein>